<feature type="region of interest" description="Disordered" evidence="1">
    <location>
        <begin position="113"/>
        <end position="138"/>
    </location>
</feature>
<sequence>MNITTSLSILSLCLITIQASNGHRMIIGHSSIDQKMSSSPTNIPTSEAVSYQQITSEALKNIHLGSFKTQPDNPEYILITGYTFIENEQLKTIKHSITVNKTNVFKHVSLNQSEPSQHDNLLNSQTTPLQGNHKVAER</sequence>
<comment type="caution">
    <text evidence="2">The sequence shown here is derived from an EMBL/GenBank/DDBJ whole genome shotgun (WGS) entry which is preliminary data.</text>
</comment>
<dbReference type="EMBL" id="BAABFL010000434">
    <property type="protein sequence ID" value="GAA4651043.1"/>
    <property type="molecule type" value="Genomic_DNA"/>
</dbReference>
<evidence type="ECO:0000313" key="3">
    <source>
        <dbReference type="Proteomes" id="UP001500604"/>
    </source>
</evidence>
<organism evidence="2 3">
    <name type="scientific">Kistimonas scapharcae</name>
    <dbReference type="NCBI Taxonomy" id="1036133"/>
    <lineage>
        <taxon>Bacteria</taxon>
        <taxon>Pseudomonadati</taxon>
        <taxon>Pseudomonadota</taxon>
        <taxon>Gammaproteobacteria</taxon>
        <taxon>Oceanospirillales</taxon>
        <taxon>Endozoicomonadaceae</taxon>
        <taxon>Kistimonas</taxon>
    </lineage>
</organism>
<proteinExistence type="predicted"/>
<reference evidence="3" key="1">
    <citation type="journal article" date="2019" name="Int. J. Syst. Evol. Microbiol.">
        <title>The Global Catalogue of Microorganisms (GCM) 10K type strain sequencing project: providing services to taxonomists for standard genome sequencing and annotation.</title>
        <authorList>
            <consortium name="The Broad Institute Genomics Platform"/>
            <consortium name="The Broad Institute Genome Sequencing Center for Infectious Disease"/>
            <person name="Wu L."/>
            <person name="Ma J."/>
        </authorList>
    </citation>
    <scope>NUCLEOTIDE SEQUENCE [LARGE SCALE GENOMIC DNA]</scope>
    <source>
        <strain evidence="3">JCM 17805</strain>
    </source>
</reference>
<evidence type="ECO:0000313" key="2">
    <source>
        <dbReference type="EMBL" id="GAA4651043.1"/>
    </source>
</evidence>
<dbReference type="RefSeq" id="WP_345197342.1">
    <property type="nucleotide sequence ID" value="NZ_BAABFL010000434.1"/>
</dbReference>
<dbReference type="Proteomes" id="UP001500604">
    <property type="component" value="Unassembled WGS sequence"/>
</dbReference>
<protein>
    <submittedName>
        <fullName evidence="2">Uncharacterized protein</fullName>
    </submittedName>
</protein>
<accession>A0ABP8V485</accession>
<gene>
    <name evidence="2" type="ORF">GCM10023116_33260</name>
</gene>
<name>A0ABP8V485_9GAMM</name>
<keyword evidence="3" id="KW-1185">Reference proteome</keyword>
<evidence type="ECO:0000256" key="1">
    <source>
        <dbReference type="SAM" id="MobiDB-lite"/>
    </source>
</evidence>
<feature type="compositionally biased region" description="Polar residues" evidence="1">
    <location>
        <begin position="113"/>
        <end position="130"/>
    </location>
</feature>